<dbReference type="Gene3D" id="3.40.30.10">
    <property type="entry name" value="Glutaredoxin"/>
    <property type="match status" value="1"/>
</dbReference>
<accession>A0A2H5Y6U0</accession>
<dbReference type="Pfam" id="PF04214">
    <property type="entry name" value="DUF411"/>
    <property type="match status" value="1"/>
</dbReference>
<reference evidence="2" key="1">
    <citation type="submission" date="2017-09" db="EMBL/GenBank/DDBJ databases">
        <title>Metaegenomics of thermophilic ammonia-oxidizing enrichment culture.</title>
        <authorList>
            <person name="Kato S."/>
            <person name="Suzuki K."/>
        </authorList>
    </citation>
    <scope>NUCLEOTIDE SEQUENCE [LARGE SCALE GENOMIC DNA]</scope>
</reference>
<organism evidence="1 2">
    <name type="scientific">Candidatus Thermoflexus japonica</name>
    <dbReference type="NCBI Taxonomy" id="2035417"/>
    <lineage>
        <taxon>Bacteria</taxon>
        <taxon>Bacillati</taxon>
        <taxon>Chloroflexota</taxon>
        <taxon>Thermoflexia</taxon>
        <taxon>Thermoflexales</taxon>
        <taxon>Thermoflexaceae</taxon>
        <taxon>Thermoflexus</taxon>
    </lineage>
</organism>
<name>A0A2H5Y6U0_9CHLR</name>
<protein>
    <recommendedName>
        <fullName evidence="3">Metal-binding protein</fullName>
    </recommendedName>
</protein>
<dbReference type="Proteomes" id="UP000236642">
    <property type="component" value="Unassembled WGS sequence"/>
</dbReference>
<dbReference type="InterPro" id="IPR007332">
    <property type="entry name" value="DUF411"/>
</dbReference>
<evidence type="ECO:0000313" key="2">
    <source>
        <dbReference type="Proteomes" id="UP000236642"/>
    </source>
</evidence>
<evidence type="ECO:0008006" key="3">
    <source>
        <dbReference type="Google" id="ProtNLM"/>
    </source>
</evidence>
<comment type="caution">
    <text evidence="1">The sequence shown here is derived from an EMBL/GenBank/DDBJ whole genome shotgun (WGS) entry which is preliminary data.</text>
</comment>
<evidence type="ECO:0000313" key="1">
    <source>
        <dbReference type="EMBL" id="GBD09102.1"/>
    </source>
</evidence>
<gene>
    <name evidence="1" type="ORF">HRbin22_01349</name>
</gene>
<proteinExistence type="predicted"/>
<sequence length="156" mass="16974">MRLGRKVSLGILGILFLIGCQGSSPSAQQGSPLAKEVVTVYRTPRCGCCGEYIRYLRDHDVAVHVIEQDDLTPLKQQWGIPESMRSCHTSRVGPYVVEGHVPLEAIARLLKERPNARGIALPGMPPGSPGMGGSRAGPLTIYLLTADGQARPWMEW</sequence>
<dbReference type="PROSITE" id="PS51257">
    <property type="entry name" value="PROKAR_LIPOPROTEIN"/>
    <property type="match status" value="1"/>
</dbReference>
<dbReference type="AlphaFoldDB" id="A0A2H5Y6U0"/>
<dbReference type="EMBL" id="BEHY01000027">
    <property type="protein sequence ID" value="GBD09102.1"/>
    <property type="molecule type" value="Genomic_DNA"/>
</dbReference>